<keyword evidence="4" id="KW-1185">Reference proteome</keyword>
<reference evidence="1 4" key="1">
    <citation type="submission" date="2021-01" db="EMBL/GenBank/DDBJ databases">
        <title>Diatom-associated Roseobacters Show Island Model of Population Structure.</title>
        <authorList>
            <person name="Qu L."/>
            <person name="Feng X."/>
            <person name="Chen Y."/>
            <person name="Li L."/>
            <person name="Wang X."/>
            <person name="Hu Z."/>
            <person name="Wang H."/>
            <person name="Luo H."/>
        </authorList>
    </citation>
    <scope>NUCLEOTIDE SEQUENCE</scope>
    <source>
        <strain evidence="2 4">CC28-63</strain>
        <strain evidence="1">CC28-69</strain>
    </source>
</reference>
<evidence type="ECO:0000313" key="4">
    <source>
        <dbReference type="Proteomes" id="UP000809440"/>
    </source>
</evidence>
<evidence type="ECO:0000313" key="1">
    <source>
        <dbReference type="EMBL" id="MBM2411926.1"/>
    </source>
</evidence>
<dbReference type="GeneID" id="62641467"/>
<gene>
    <name evidence="1" type="ORF">JQX41_06415</name>
    <name evidence="2" type="ORF">JQX48_06415</name>
</gene>
<sequence length="238" mass="26269">MSDFHRVVLLRVCFPDIIAAADCRFPAFEGADIWRFCPSQRLTDDNRPQFASDVWAGMAAFDTEADARAFRADPYSQLPFLNTADTVWTALAIPFAHRGTVIWRDRIETDCALRVCRDPVEGTLAVVTSAGFDDDSTVPISRRQDFARGVDAVLRGYGEAPGNIYRDTVNGAGVDGRDGITLSLWETDAAMMAAAYKPGVHRGLMDGHFADAMFDRSSFSRFRVQDMSEDWGRAAAPA</sequence>
<dbReference type="OrthoDB" id="7854777at2"/>
<dbReference type="EMBL" id="JAFBXF010000003">
    <property type="protein sequence ID" value="MBM2416593.1"/>
    <property type="molecule type" value="Genomic_DNA"/>
</dbReference>
<dbReference type="Proteomes" id="UP000755667">
    <property type="component" value="Unassembled WGS sequence"/>
</dbReference>
<organism evidence="1 3">
    <name type="scientific">Marivita cryptomonadis</name>
    <dbReference type="NCBI Taxonomy" id="505252"/>
    <lineage>
        <taxon>Bacteria</taxon>
        <taxon>Pseudomonadati</taxon>
        <taxon>Pseudomonadota</taxon>
        <taxon>Alphaproteobacteria</taxon>
        <taxon>Rhodobacterales</taxon>
        <taxon>Roseobacteraceae</taxon>
        <taxon>Marivita</taxon>
    </lineage>
</organism>
<dbReference type="RefSeq" id="WP_085630099.1">
    <property type="nucleotide sequence ID" value="NZ_JAFBWU010000003.1"/>
</dbReference>
<proteinExistence type="predicted"/>
<evidence type="ECO:0000313" key="2">
    <source>
        <dbReference type="EMBL" id="MBM2416593.1"/>
    </source>
</evidence>
<evidence type="ECO:0000313" key="3">
    <source>
        <dbReference type="Proteomes" id="UP000755667"/>
    </source>
</evidence>
<accession>A0A9Q2RYZ6</accession>
<dbReference type="AlphaFoldDB" id="A0A9Q2RYZ6"/>
<dbReference type="EMBL" id="JAFBXE010000003">
    <property type="protein sequence ID" value="MBM2411926.1"/>
    <property type="molecule type" value="Genomic_DNA"/>
</dbReference>
<dbReference type="Proteomes" id="UP000809440">
    <property type="component" value="Unassembled WGS sequence"/>
</dbReference>
<protein>
    <submittedName>
        <fullName evidence="1">Uncharacterized protein</fullName>
    </submittedName>
</protein>
<name>A0A9Q2RYZ6_9RHOB</name>
<comment type="caution">
    <text evidence="1">The sequence shown here is derived from an EMBL/GenBank/DDBJ whole genome shotgun (WGS) entry which is preliminary data.</text>
</comment>